<dbReference type="InterPro" id="IPR052228">
    <property type="entry name" value="Sec_Metab_Biosynth_Oxidored"/>
</dbReference>
<dbReference type="OrthoDB" id="2898509at2759"/>
<name>A0A395IUC4_9HELO</name>
<gene>
    <name evidence="2" type="ORF">DID88_004099</name>
</gene>
<dbReference type="GO" id="GO:0016491">
    <property type="term" value="F:oxidoreductase activity"/>
    <property type="evidence" value="ECO:0007669"/>
    <property type="project" value="UniProtKB-KW"/>
</dbReference>
<dbReference type="Proteomes" id="UP000249056">
    <property type="component" value="Unassembled WGS sequence"/>
</dbReference>
<keyword evidence="1" id="KW-0560">Oxidoreductase</keyword>
<accession>A0A395IUC4</accession>
<dbReference type="PANTHER" id="PTHR47534:SF3">
    <property type="entry name" value="ALCOHOL DEHYDROGENASE-LIKE C-TERMINAL DOMAIN-CONTAINING PROTEIN"/>
    <property type="match status" value="1"/>
</dbReference>
<sequence length="127" mass="14298">MDTPPLFKNFICIPTEEVGERIVFLATSVRYPPGEEKRDEGKVSGWTECLPGWRIVVAKAMCMRDGHGNGVFRINEQGEAYEESEVLGRYLEQEEGEWLLEHTEDVFGSILNAERALDEDSEGSESG</sequence>
<organism evidence="2 3">
    <name type="scientific">Monilinia fructigena</name>
    <dbReference type="NCBI Taxonomy" id="38457"/>
    <lineage>
        <taxon>Eukaryota</taxon>
        <taxon>Fungi</taxon>
        <taxon>Dikarya</taxon>
        <taxon>Ascomycota</taxon>
        <taxon>Pezizomycotina</taxon>
        <taxon>Leotiomycetes</taxon>
        <taxon>Helotiales</taxon>
        <taxon>Sclerotiniaceae</taxon>
        <taxon>Monilinia</taxon>
    </lineage>
</organism>
<dbReference type="PANTHER" id="PTHR47534">
    <property type="entry name" value="YALI0E05731P"/>
    <property type="match status" value="1"/>
</dbReference>
<evidence type="ECO:0000256" key="1">
    <source>
        <dbReference type="ARBA" id="ARBA00023002"/>
    </source>
</evidence>
<reference evidence="2 3" key="1">
    <citation type="submission" date="2018-06" db="EMBL/GenBank/DDBJ databases">
        <title>Genome Sequence of the Brown Rot Fungal Pathogen Monilinia fructigena.</title>
        <authorList>
            <person name="Landi L."/>
            <person name="De Miccolis Angelini R.M."/>
            <person name="Pollastro S."/>
            <person name="Abate D."/>
            <person name="Faretra F."/>
            <person name="Romanazzi G."/>
        </authorList>
    </citation>
    <scope>NUCLEOTIDE SEQUENCE [LARGE SCALE GENOMIC DNA]</scope>
    <source>
        <strain evidence="2 3">Mfrg269</strain>
    </source>
</reference>
<protein>
    <submittedName>
        <fullName evidence="2">Uncharacterized protein</fullName>
    </submittedName>
</protein>
<evidence type="ECO:0000313" key="3">
    <source>
        <dbReference type="Proteomes" id="UP000249056"/>
    </source>
</evidence>
<evidence type="ECO:0000313" key="2">
    <source>
        <dbReference type="EMBL" id="RAL63013.1"/>
    </source>
</evidence>
<proteinExistence type="predicted"/>
<comment type="caution">
    <text evidence="2">The sequence shown here is derived from an EMBL/GenBank/DDBJ whole genome shotgun (WGS) entry which is preliminary data.</text>
</comment>
<dbReference type="AlphaFoldDB" id="A0A395IUC4"/>
<keyword evidence="3" id="KW-1185">Reference proteome</keyword>
<dbReference type="EMBL" id="QKRW01000021">
    <property type="protein sequence ID" value="RAL63013.1"/>
    <property type="molecule type" value="Genomic_DNA"/>
</dbReference>